<evidence type="ECO:0000313" key="1">
    <source>
        <dbReference type="EMBL" id="QDS91686.1"/>
    </source>
</evidence>
<proteinExistence type="predicted"/>
<accession>A0A517M9X6</accession>
<organism evidence="1 2">
    <name type="scientific">Roseimaritima multifibrata</name>
    <dbReference type="NCBI Taxonomy" id="1930274"/>
    <lineage>
        <taxon>Bacteria</taxon>
        <taxon>Pseudomonadati</taxon>
        <taxon>Planctomycetota</taxon>
        <taxon>Planctomycetia</taxon>
        <taxon>Pirellulales</taxon>
        <taxon>Pirellulaceae</taxon>
        <taxon>Roseimaritima</taxon>
    </lineage>
</organism>
<sequence>MGLLNASPELEMVVSRDATRRFRGRCIQDGSVDREIYRLEPSKAKPITNLYKFKEVVPFMSNALPRLQSLKPVFKS</sequence>
<reference evidence="1 2" key="1">
    <citation type="submission" date="2019-02" db="EMBL/GenBank/DDBJ databases">
        <title>Deep-cultivation of Planctomycetes and their phenomic and genomic characterization uncovers novel biology.</title>
        <authorList>
            <person name="Wiegand S."/>
            <person name="Jogler M."/>
            <person name="Boedeker C."/>
            <person name="Pinto D."/>
            <person name="Vollmers J."/>
            <person name="Rivas-Marin E."/>
            <person name="Kohn T."/>
            <person name="Peeters S.H."/>
            <person name="Heuer A."/>
            <person name="Rast P."/>
            <person name="Oberbeckmann S."/>
            <person name="Bunk B."/>
            <person name="Jeske O."/>
            <person name="Meyerdierks A."/>
            <person name="Storesund J.E."/>
            <person name="Kallscheuer N."/>
            <person name="Luecker S."/>
            <person name="Lage O.M."/>
            <person name="Pohl T."/>
            <person name="Merkel B.J."/>
            <person name="Hornburger P."/>
            <person name="Mueller R.-W."/>
            <person name="Bruemmer F."/>
            <person name="Labrenz M."/>
            <person name="Spormann A.M."/>
            <person name="Op den Camp H."/>
            <person name="Overmann J."/>
            <person name="Amann R."/>
            <person name="Jetten M.S.M."/>
            <person name="Mascher T."/>
            <person name="Medema M.H."/>
            <person name="Devos D.P."/>
            <person name="Kaster A.-K."/>
            <person name="Ovreas L."/>
            <person name="Rohde M."/>
            <person name="Galperin M.Y."/>
            <person name="Jogler C."/>
        </authorList>
    </citation>
    <scope>NUCLEOTIDE SEQUENCE [LARGE SCALE GENOMIC DNA]</scope>
    <source>
        <strain evidence="1 2">FF011L</strain>
    </source>
</reference>
<gene>
    <name evidence="1" type="ORF">FF011L_04180</name>
</gene>
<keyword evidence="2" id="KW-1185">Reference proteome</keyword>
<name>A0A517M9X6_9BACT</name>
<dbReference type="KEGG" id="rml:FF011L_04180"/>
<protein>
    <submittedName>
        <fullName evidence="1">Uncharacterized protein</fullName>
    </submittedName>
</protein>
<evidence type="ECO:0000313" key="2">
    <source>
        <dbReference type="Proteomes" id="UP000320672"/>
    </source>
</evidence>
<dbReference type="AlphaFoldDB" id="A0A517M9X6"/>
<dbReference type="Proteomes" id="UP000320672">
    <property type="component" value="Chromosome"/>
</dbReference>
<dbReference type="EMBL" id="CP036262">
    <property type="protein sequence ID" value="QDS91686.1"/>
    <property type="molecule type" value="Genomic_DNA"/>
</dbReference>